<dbReference type="EMBL" id="JBHSGL010000005">
    <property type="protein sequence ID" value="MFC4712799.1"/>
    <property type="molecule type" value="Genomic_DNA"/>
</dbReference>
<accession>A0ABV9MBM3</accession>
<name>A0ABV9MBM3_9BACL</name>
<evidence type="ECO:0000313" key="2">
    <source>
        <dbReference type="Proteomes" id="UP001595932"/>
    </source>
</evidence>
<comment type="caution">
    <text evidence="1">The sequence shown here is derived from an EMBL/GenBank/DDBJ whole genome shotgun (WGS) entry which is preliminary data.</text>
</comment>
<protein>
    <submittedName>
        <fullName evidence="1">Uncharacterized protein</fullName>
    </submittedName>
</protein>
<dbReference type="Proteomes" id="UP001595932">
    <property type="component" value="Unassembled WGS sequence"/>
</dbReference>
<gene>
    <name evidence="1" type="ORF">ACFO5U_08015</name>
</gene>
<evidence type="ECO:0000313" key="1">
    <source>
        <dbReference type="EMBL" id="MFC4712799.1"/>
    </source>
</evidence>
<keyword evidence="2" id="KW-1185">Reference proteome</keyword>
<organism evidence="1 2">
    <name type="scientific">Planococcus dechangensis</name>
    <dbReference type="NCBI Taxonomy" id="1176255"/>
    <lineage>
        <taxon>Bacteria</taxon>
        <taxon>Bacillati</taxon>
        <taxon>Bacillota</taxon>
        <taxon>Bacilli</taxon>
        <taxon>Bacillales</taxon>
        <taxon>Caryophanaceae</taxon>
        <taxon>Planococcus</taxon>
    </lineage>
</organism>
<dbReference type="RefSeq" id="WP_377278233.1">
    <property type="nucleotide sequence ID" value="NZ_JBHSGL010000005.1"/>
</dbReference>
<proteinExistence type="predicted"/>
<sequence length="67" mass="7741">MGNKSGRLSLERVLLEGIEEMVFIVKVEEAGWVYECINDAVKPILDSTTLPSVKHFLKCMTNQWRMR</sequence>
<reference evidence="2" key="1">
    <citation type="journal article" date="2019" name="Int. J. Syst. Evol. Microbiol.">
        <title>The Global Catalogue of Microorganisms (GCM) 10K type strain sequencing project: providing services to taxonomists for standard genome sequencing and annotation.</title>
        <authorList>
            <consortium name="The Broad Institute Genomics Platform"/>
            <consortium name="The Broad Institute Genome Sequencing Center for Infectious Disease"/>
            <person name="Wu L."/>
            <person name="Ma J."/>
        </authorList>
    </citation>
    <scope>NUCLEOTIDE SEQUENCE [LARGE SCALE GENOMIC DNA]</scope>
    <source>
        <strain evidence="2">CGMCC 1.12151</strain>
    </source>
</reference>